<dbReference type="GO" id="GO:0009694">
    <property type="term" value="P:jasmonic acid metabolic process"/>
    <property type="evidence" value="ECO:0007669"/>
    <property type="project" value="TreeGrafter"/>
</dbReference>
<sequence length="230" mass="24004">MARIILVHGACHGAWCWRDVIPALQAEGHEVTALDMPGRGGGVAGLTLADQTDTILSAYEGRAVLVGHSAGGFSISAAAEAAPERVSRLIFVTALLPVDGEVLGRKMQGLKGTRAPVPLVVAPDRLSYSFDLSSAGEALYNGVSPEGIDWALTQVCNEPSDPHREPIRVGAAFASVPKSYVICTEDRMIPAVDQEAMAAGLSDVVRIATGHSPFLSTPAELAGHLSRMAA</sequence>
<dbReference type="InterPro" id="IPR045889">
    <property type="entry name" value="MES/HNL"/>
</dbReference>
<comment type="caution">
    <text evidence="2">The sequence shown here is derived from an EMBL/GenBank/DDBJ whole genome shotgun (WGS) entry which is preliminary data.</text>
</comment>
<feature type="domain" description="AB hydrolase-1" evidence="1">
    <location>
        <begin position="4"/>
        <end position="222"/>
    </location>
</feature>
<proteinExistence type="predicted"/>
<evidence type="ECO:0000259" key="1">
    <source>
        <dbReference type="Pfam" id="PF12697"/>
    </source>
</evidence>
<dbReference type="InterPro" id="IPR029058">
    <property type="entry name" value="AB_hydrolase_fold"/>
</dbReference>
<dbReference type="InterPro" id="IPR000073">
    <property type="entry name" value="AB_hydrolase_1"/>
</dbReference>
<dbReference type="Pfam" id="PF12697">
    <property type="entry name" value="Abhydrolase_6"/>
    <property type="match status" value="1"/>
</dbReference>
<name>A0A917A8P5_9RHOB</name>
<dbReference type="GO" id="GO:0080030">
    <property type="term" value="F:methyl indole-3-acetate esterase activity"/>
    <property type="evidence" value="ECO:0007669"/>
    <property type="project" value="TreeGrafter"/>
</dbReference>
<dbReference type="PANTHER" id="PTHR10992:SF1075">
    <property type="entry name" value="OS01G0557100 PROTEIN"/>
    <property type="match status" value="1"/>
</dbReference>
<accession>A0A917A8P5</accession>
<protein>
    <recommendedName>
        <fullName evidence="1">AB hydrolase-1 domain-containing protein</fullName>
    </recommendedName>
</protein>
<gene>
    <name evidence="2" type="ORF">GCM10011360_24690</name>
</gene>
<dbReference type="GO" id="GO:0080031">
    <property type="term" value="F:methyl salicylate esterase activity"/>
    <property type="evidence" value="ECO:0007669"/>
    <property type="project" value="TreeGrafter"/>
</dbReference>
<keyword evidence="3" id="KW-1185">Reference proteome</keyword>
<dbReference type="EMBL" id="BMFJ01000001">
    <property type="protein sequence ID" value="GGE35956.1"/>
    <property type="molecule type" value="Genomic_DNA"/>
</dbReference>
<dbReference type="AlphaFoldDB" id="A0A917A8P5"/>
<organism evidence="2 3">
    <name type="scientific">Primorskyibacter flagellatus</name>
    <dbReference type="NCBI Taxonomy" id="1387277"/>
    <lineage>
        <taxon>Bacteria</taxon>
        <taxon>Pseudomonadati</taxon>
        <taxon>Pseudomonadota</taxon>
        <taxon>Alphaproteobacteria</taxon>
        <taxon>Rhodobacterales</taxon>
        <taxon>Roseobacteraceae</taxon>
        <taxon>Primorskyibacter</taxon>
    </lineage>
</organism>
<dbReference type="GO" id="GO:0080032">
    <property type="term" value="F:methyl jasmonate esterase activity"/>
    <property type="evidence" value="ECO:0007669"/>
    <property type="project" value="TreeGrafter"/>
</dbReference>
<dbReference type="PANTHER" id="PTHR10992">
    <property type="entry name" value="METHYLESTERASE FAMILY MEMBER"/>
    <property type="match status" value="1"/>
</dbReference>
<dbReference type="RefSeq" id="WP_188477977.1">
    <property type="nucleotide sequence ID" value="NZ_BMFJ01000001.1"/>
</dbReference>
<dbReference type="Gene3D" id="3.40.50.1820">
    <property type="entry name" value="alpha/beta hydrolase"/>
    <property type="match status" value="1"/>
</dbReference>
<evidence type="ECO:0000313" key="3">
    <source>
        <dbReference type="Proteomes" id="UP000612855"/>
    </source>
</evidence>
<dbReference type="GO" id="GO:0009696">
    <property type="term" value="P:salicylic acid metabolic process"/>
    <property type="evidence" value="ECO:0007669"/>
    <property type="project" value="TreeGrafter"/>
</dbReference>
<dbReference type="SUPFAM" id="SSF53474">
    <property type="entry name" value="alpha/beta-Hydrolases"/>
    <property type="match status" value="1"/>
</dbReference>
<dbReference type="Proteomes" id="UP000612855">
    <property type="component" value="Unassembled WGS sequence"/>
</dbReference>
<evidence type="ECO:0000313" key="2">
    <source>
        <dbReference type="EMBL" id="GGE35956.1"/>
    </source>
</evidence>
<reference evidence="3" key="1">
    <citation type="journal article" date="2019" name="Int. J. Syst. Evol. Microbiol.">
        <title>The Global Catalogue of Microorganisms (GCM) 10K type strain sequencing project: providing services to taxonomists for standard genome sequencing and annotation.</title>
        <authorList>
            <consortium name="The Broad Institute Genomics Platform"/>
            <consortium name="The Broad Institute Genome Sequencing Center for Infectious Disease"/>
            <person name="Wu L."/>
            <person name="Ma J."/>
        </authorList>
    </citation>
    <scope>NUCLEOTIDE SEQUENCE [LARGE SCALE GENOMIC DNA]</scope>
    <source>
        <strain evidence="3">CGMCC 1.12664</strain>
    </source>
</reference>